<dbReference type="EMBL" id="CP000267">
    <property type="protein sequence ID" value="ABD68717.1"/>
    <property type="molecule type" value="Genomic_DNA"/>
</dbReference>
<dbReference type="AlphaFoldDB" id="Q21ZT6"/>
<evidence type="ECO:0000313" key="1">
    <source>
        <dbReference type="EMBL" id="ABD68717.1"/>
    </source>
</evidence>
<dbReference type="RefSeq" id="WP_011463287.1">
    <property type="nucleotide sequence ID" value="NC_007908.1"/>
</dbReference>
<dbReference type="HOGENOM" id="CLU_2036181_0_0_4"/>
<proteinExistence type="predicted"/>
<protein>
    <submittedName>
        <fullName evidence="1">Uncharacterized protein</fullName>
    </submittedName>
</protein>
<gene>
    <name evidence="1" type="ordered locus">Rfer_0973</name>
</gene>
<organism evidence="1 2">
    <name type="scientific">Albidiferax ferrireducens (strain ATCC BAA-621 / DSM 15236 / T118)</name>
    <name type="common">Rhodoferax ferrireducens</name>
    <dbReference type="NCBI Taxonomy" id="338969"/>
    <lineage>
        <taxon>Bacteria</taxon>
        <taxon>Pseudomonadati</taxon>
        <taxon>Pseudomonadota</taxon>
        <taxon>Betaproteobacteria</taxon>
        <taxon>Burkholderiales</taxon>
        <taxon>Comamonadaceae</taxon>
        <taxon>Rhodoferax</taxon>
    </lineage>
</organism>
<keyword evidence="2" id="KW-1185">Reference proteome</keyword>
<accession>Q21ZT6</accession>
<evidence type="ECO:0000313" key="2">
    <source>
        <dbReference type="Proteomes" id="UP000008332"/>
    </source>
</evidence>
<sequence length="121" mass="13090">MSPTILSSDVQLKSKSRWSVRLGSLEWAKHTHERSAEDPLQLFGSARHGVQIGALAKLGDEFVLVVGDHVTALSHADNKDLAAATAHAGSADRPIVFQPMPVRATTSVVVVIKRRRVPTPH</sequence>
<name>Q21ZT6_ALBFT</name>
<dbReference type="STRING" id="338969.Rfer_0973"/>
<dbReference type="Proteomes" id="UP000008332">
    <property type="component" value="Chromosome"/>
</dbReference>
<dbReference type="KEGG" id="rfr:Rfer_0973"/>
<reference evidence="2" key="1">
    <citation type="submission" date="2006-02" db="EMBL/GenBank/DDBJ databases">
        <title>Complete sequence of chromosome of Rhodoferax ferrireducens DSM 15236.</title>
        <authorList>
            <person name="Copeland A."/>
            <person name="Lucas S."/>
            <person name="Lapidus A."/>
            <person name="Barry K."/>
            <person name="Detter J.C."/>
            <person name="Glavina del Rio T."/>
            <person name="Hammon N."/>
            <person name="Israni S."/>
            <person name="Pitluck S."/>
            <person name="Brettin T."/>
            <person name="Bruce D."/>
            <person name="Han C."/>
            <person name="Tapia R."/>
            <person name="Gilna P."/>
            <person name="Kiss H."/>
            <person name="Schmutz J."/>
            <person name="Larimer F."/>
            <person name="Land M."/>
            <person name="Kyrpides N."/>
            <person name="Ivanova N."/>
            <person name="Richardson P."/>
        </authorList>
    </citation>
    <scope>NUCLEOTIDE SEQUENCE [LARGE SCALE GENOMIC DNA]</scope>
    <source>
        <strain evidence="2">ATCC BAA-621 / DSM 15236 / T118</strain>
    </source>
</reference>